<evidence type="ECO:0000256" key="5">
    <source>
        <dbReference type="SAM" id="Phobius"/>
    </source>
</evidence>
<dbReference type="InterPro" id="IPR007318">
    <property type="entry name" value="Phopholipid_MeTrfase"/>
</dbReference>
<dbReference type="AlphaFoldDB" id="A0A0E2Z8F2"/>
<dbReference type="Pfam" id="PF04191">
    <property type="entry name" value="PEMT"/>
    <property type="match status" value="1"/>
</dbReference>
<feature type="transmembrane region" description="Helical" evidence="5">
    <location>
        <begin position="32"/>
        <end position="52"/>
    </location>
</feature>
<dbReference type="Proteomes" id="UP000028839">
    <property type="component" value="Unassembled WGS sequence"/>
</dbReference>
<dbReference type="HOGENOM" id="CLU_065200_5_2_6"/>
<keyword evidence="6" id="KW-0808">Transferase</keyword>
<dbReference type="GO" id="GO:0032259">
    <property type="term" value="P:methylation"/>
    <property type="evidence" value="ECO:0007669"/>
    <property type="project" value="UniProtKB-KW"/>
</dbReference>
<evidence type="ECO:0000256" key="3">
    <source>
        <dbReference type="ARBA" id="ARBA00022989"/>
    </source>
</evidence>
<evidence type="ECO:0000313" key="6">
    <source>
        <dbReference type="EMBL" id="KFI19900.1"/>
    </source>
</evidence>
<dbReference type="InterPro" id="IPR052527">
    <property type="entry name" value="Metal_cation-efflux_comp"/>
</dbReference>
<dbReference type="OrthoDB" id="9789029at2"/>
<name>A0A0E2Z8F2_9GAMM</name>
<evidence type="ECO:0000256" key="2">
    <source>
        <dbReference type="ARBA" id="ARBA00022692"/>
    </source>
</evidence>
<accession>A0A0E2Z8F2</accession>
<dbReference type="PANTHER" id="PTHR43847">
    <property type="entry name" value="BLL3993 PROTEIN"/>
    <property type="match status" value="1"/>
</dbReference>
<organism evidence="6 7">
    <name type="scientific">Nitrosococcus oceani C-27</name>
    <dbReference type="NCBI Taxonomy" id="314279"/>
    <lineage>
        <taxon>Bacteria</taxon>
        <taxon>Pseudomonadati</taxon>
        <taxon>Pseudomonadota</taxon>
        <taxon>Gammaproteobacteria</taxon>
        <taxon>Chromatiales</taxon>
        <taxon>Chromatiaceae</taxon>
        <taxon>Nitrosococcus</taxon>
    </lineage>
</organism>
<comment type="caution">
    <text evidence="6">The sequence shown here is derived from an EMBL/GenBank/DDBJ whole genome shotgun (WGS) entry which is preliminary data.</text>
</comment>
<dbReference type="GO" id="GO:0012505">
    <property type="term" value="C:endomembrane system"/>
    <property type="evidence" value="ECO:0007669"/>
    <property type="project" value="UniProtKB-SubCell"/>
</dbReference>
<dbReference type="EMBL" id="JPGN01000034">
    <property type="protein sequence ID" value="KFI19900.1"/>
    <property type="molecule type" value="Genomic_DNA"/>
</dbReference>
<evidence type="ECO:0000313" key="7">
    <source>
        <dbReference type="Proteomes" id="UP000028839"/>
    </source>
</evidence>
<evidence type="ECO:0000256" key="4">
    <source>
        <dbReference type="ARBA" id="ARBA00023136"/>
    </source>
</evidence>
<keyword evidence="6" id="KW-0489">Methyltransferase</keyword>
<proteinExistence type="predicted"/>
<dbReference type="PANTHER" id="PTHR43847:SF1">
    <property type="entry name" value="BLL3993 PROTEIN"/>
    <property type="match status" value="1"/>
</dbReference>
<comment type="subcellular location">
    <subcellularLocation>
        <location evidence="1">Endomembrane system</location>
        <topology evidence="1">Multi-pass membrane protein</topology>
    </subcellularLocation>
</comment>
<protein>
    <submittedName>
        <fullName evidence="6">Isoprenylcysteine carboxyl methyltransferase</fullName>
    </submittedName>
</protein>
<feature type="transmembrane region" description="Helical" evidence="5">
    <location>
        <begin position="6"/>
        <end position="25"/>
    </location>
</feature>
<keyword evidence="2 5" id="KW-0812">Transmembrane</keyword>
<dbReference type="Gene3D" id="1.20.120.1630">
    <property type="match status" value="1"/>
</dbReference>
<keyword evidence="4 5" id="KW-0472">Membrane</keyword>
<gene>
    <name evidence="6" type="ORF">IB75_05745</name>
</gene>
<sequence length="147" mass="16621">MNTKLMGYSLVILQFLAIILCCLPFGLGDKNLMASLSLVAIGAAGGVMTLYFNQLGNFNIHPEVKPNALLIIHGPYKYIRHPMYTSLFIMMLGIIIYNSHPLNFLGLAVLILVLMAKSRIEENLLRERFPTYTDYMATTKKFIPFIF</sequence>
<feature type="transmembrane region" description="Helical" evidence="5">
    <location>
        <begin position="87"/>
        <end position="116"/>
    </location>
</feature>
<evidence type="ECO:0000256" key="1">
    <source>
        <dbReference type="ARBA" id="ARBA00004127"/>
    </source>
</evidence>
<reference evidence="6 7" key="1">
    <citation type="submission" date="2014-07" db="EMBL/GenBank/DDBJ databases">
        <title>Comparative analysis of Nitrosococcus oceani genome inventories of strains from Pacific and Atlantic gyres.</title>
        <authorList>
            <person name="Lim C.K."/>
            <person name="Wang L."/>
            <person name="Sayavedra-Soto L.A."/>
            <person name="Klotz M.G."/>
        </authorList>
    </citation>
    <scope>NUCLEOTIDE SEQUENCE [LARGE SCALE GENOMIC DNA]</scope>
    <source>
        <strain evidence="6 7">C-27</strain>
    </source>
</reference>
<keyword evidence="3 5" id="KW-1133">Transmembrane helix</keyword>
<dbReference type="GO" id="GO:0008168">
    <property type="term" value="F:methyltransferase activity"/>
    <property type="evidence" value="ECO:0007669"/>
    <property type="project" value="UniProtKB-KW"/>
</dbReference>